<evidence type="ECO:0000256" key="3">
    <source>
        <dbReference type="ARBA" id="ARBA00022574"/>
    </source>
</evidence>
<dbReference type="InterPro" id="IPR015943">
    <property type="entry name" value="WD40/YVTN_repeat-like_dom_sf"/>
</dbReference>
<keyword evidence="4" id="KW-0677">Repeat</keyword>
<dbReference type="EMBL" id="QZBN01000638">
    <property type="protein sequence ID" value="THZ38999.1"/>
    <property type="molecule type" value="Genomic_DNA"/>
</dbReference>
<evidence type="ECO:0000313" key="8">
    <source>
        <dbReference type="EMBL" id="THZ38999.1"/>
    </source>
</evidence>
<dbReference type="GO" id="GO:0005656">
    <property type="term" value="C:nuclear pre-replicative complex"/>
    <property type="evidence" value="ECO:0007669"/>
    <property type="project" value="TreeGrafter"/>
</dbReference>
<feature type="repeat" description="WD" evidence="5">
    <location>
        <begin position="180"/>
        <end position="224"/>
    </location>
</feature>
<dbReference type="InterPro" id="IPR036322">
    <property type="entry name" value="WD40_repeat_dom_sf"/>
</dbReference>
<comment type="similarity">
    <text evidence="2 6">Belongs to the WD repeat IPI3/WDR18 family.</text>
</comment>
<accession>A0A4S9HBM6</accession>
<dbReference type="GO" id="GO:0120330">
    <property type="term" value="C:rixosome complex"/>
    <property type="evidence" value="ECO:0007669"/>
    <property type="project" value="UniProtKB-UniRule"/>
</dbReference>
<protein>
    <recommendedName>
        <fullName evidence="6">Pre-rRNA-processing protein IPI3</fullName>
    </recommendedName>
</protein>
<keyword evidence="3 5" id="KW-0853">WD repeat</keyword>
<keyword evidence="6" id="KW-0539">Nucleus</keyword>
<name>A0A4S9HBM6_AURPU</name>
<dbReference type="Gene3D" id="2.130.10.10">
    <property type="entry name" value="YVTN repeat-like/Quinoprotein amine dehydrogenase"/>
    <property type="match status" value="2"/>
</dbReference>
<evidence type="ECO:0000256" key="7">
    <source>
        <dbReference type="SAM" id="MobiDB-lite"/>
    </source>
</evidence>
<evidence type="ECO:0000256" key="5">
    <source>
        <dbReference type="PROSITE-ProRule" id="PRU00221"/>
    </source>
</evidence>
<dbReference type="GO" id="GO:0006364">
    <property type="term" value="P:rRNA processing"/>
    <property type="evidence" value="ECO:0007669"/>
    <property type="project" value="UniProtKB-UniRule"/>
</dbReference>
<evidence type="ECO:0000256" key="6">
    <source>
        <dbReference type="RuleBase" id="RU369067"/>
    </source>
</evidence>
<organism evidence="8 9">
    <name type="scientific">Aureobasidium pullulans</name>
    <name type="common">Black yeast</name>
    <name type="synonym">Pullularia pullulans</name>
    <dbReference type="NCBI Taxonomy" id="5580"/>
    <lineage>
        <taxon>Eukaryota</taxon>
        <taxon>Fungi</taxon>
        <taxon>Dikarya</taxon>
        <taxon>Ascomycota</taxon>
        <taxon>Pezizomycotina</taxon>
        <taxon>Dothideomycetes</taxon>
        <taxon>Dothideomycetidae</taxon>
        <taxon>Dothideales</taxon>
        <taxon>Saccotheciaceae</taxon>
        <taxon>Aureobasidium</taxon>
    </lineage>
</organism>
<dbReference type="SUPFAM" id="SSF50978">
    <property type="entry name" value="WD40 repeat-like"/>
    <property type="match status" value="1"/>
</dbReference>
<evidence type="ECO:0000256" key="2">
    <source>
        <dbReference type="ARBA" id="ARBA00010143"/>
    </source>
</evidence>
<evidence type="ECO:0000256" key="1">
    <source>
        <dbReference type="ARBA" id="ARBA00002355"/>
    </source>
</evidence>
<feature type="repeat" description="WD" evidence="5">
    <location>
        <begin position="126"/>
        <end position="159"/>
    </location>
</feature>
<evidence type="ECO:0000256" key="4">
    <source>
        <dbReference type="ARBA" id="ARBA00022737"/>
    </source>
</evidence>
<comment type="caution">
    <text evidence="8">The sequence shown here is derived from an EMBL/GenBank/DDBJ whole genome shotgun (WGS) entry which is preliminary data.</text>
</comment>
<evidence type="ECO:0000313" key="9">
    <source>
        <dbReference type="Proteomes" id="UP000310121"/>
    </source>
</evidence>
<sequence>MLKEHFAASVSAAAVAPKATSNSVKDVGISIFESQPHSGQRASFKKSNTAPNCLAVSPSHVFAAQADKAVVNVYNREKGNQEATVPFQERITCLALACEDSVLVLGSQTGRIFVWETHTGRVVITSQAHLQQVTALVVDPTSNFVLSASADASIHVWSLPALLSFSNAALQGQHSPLHTLSGHRAAITSLVVGHSAGFCNIAVSASADQSCIVWDYHENQLLRTVLLPAVPRCLALDPADRAFYTAYDDGSVQMVDFYSDAFSAANPDSVQHPLYDPAQAAMPVQPPPQTRWTPPSADQGVALSAMLSYDGSTLMTGHNNGNVLVWDVPLGRYSSTFTAAPMMGPVTNLVSLPVQGFPDARPALINQVTIVKPKHAAFDKADLDGAVPGNYNLSMQFSRQLPMPHISASKKQSATIESGFLTALTHPVFPESLLADSLAELANWNGSAKVQPAAPAAAAAAAVPTPAAPAEASAAQPQVSDTADFMSLDAPETSTGPSVEQQNEALRAELAALKRVQRASLIQMEALRKEKVELLAKIRQDIDDDMEDEVNEDEKSERAWGRLASTGEYVESDEESE</sequence>
<feature type="compositionally biased region" description="Acidic residues" evidence="7">
    <location>
        <begin position="543"/>
        <end position="552"/>
    </location>
</feature>
<feature type="region of interest" description="Disordered" evidence="7">
    <location>
        <begin position="543"/>
        <end position="577"/>
    </location>
</feature>
<reference evidence="8 9" key="1">
    <citation type="submission" date="2018-10" db="EMBL/GenBank/DDBJ databases">
        <title>Fifty Aureobasidium pullulans genomes reveal a recombining polyextremotolerant generalist.</title>
        <authorList>
            <person name="Gostincar C."/>
            <person name="Turk M."/>
            <person name="Zajc J."/>
            <person name="Gunde-Cimerman N."/>
        </authorList>
    </citation>
    <scope>NUCLEOTIDE SEQUENCE [LARGE SCALE GENOMIC DNA]</scope>
    <source>
        <strain evidence="8 9">EXF-3844</strain>
    </source>
</reference>
<dbReference type="GO" id="GO:0006261">
    <property type="term" value="P:DNA-templated DNA replication"/>
    <property type="evidence" value="ECO:0007669"/>
    <property type="project" value="TreeGrafter"/>
</dbReference>
<comment type="subunit">
    <text evidence="6">Component of the RIX1 complex, composed of IPI1, RIX1/IPI2 and IPI3 in a 1:2:2 stoichiometry. The complex interacts (via RIX1) with MDN1 (via its hexameric AAA ATPase ring) and the pre-60S ribosome particles.</text>
</comment>
<dbReference type="FunFam" id="2.130.10.10:FF:000929">
    <property type="entry name" value="Ribosomal assembly complex component Ipi3"/>
    <property type="match status" value="1"/>
</dbReference>
<dbReference type="Proteomes" id="UP000310121">
    <property type="component" value="Unassembled WGS sequence"/>
</dbReference>
<dbReference type="PROSITE" id="PS50082">
    <property type="entry name" value="WD_REPEATS_2"/>
    <property type="match status" value="2"/>
</dbReference>
<dbReference type="AlphaFoldDB" id="A0A4S9HBM6"/>
<dbReference type="InterPro" id="IPR045227">
    <property type="entry name" value="WDR18/Ipi3/RID3"/>
</dbReference>
<dbReference type="PANTHER" id="PTHR18763:SF0">
    <property type="entry name" value="WD REPEAT-CONTAINING PROTEIN 18"/>
    <property type="match status" value="1"/>
</dbReference>
<keyword evidence="6" id="KW-0698">rRNA processing</keyword>
<dbReference type="InterPro" id="IPR001680">
    <property type="entry name" value="WD40_rpt"/>
</dbReference>
<comment type="function">
    <text evidence="1 6">Component of the RIX1 complex required for processing of ITS2 sequences from 35S pre-rRNA.</text>
</comment>
<dbReference type="PANTHER" id="PTHR18763">
    <property type="entry name" value="WD-REPEAT PROTEIN 18"/>
    <property type="match status" value="1"/>
</dbReference>
<gene>
    <name evidence="8" type="ORF">D6C90_06239</name>
</gene>
<dbReference type="PROSITE" id="PS50294">
    <property type="entry name" value="WD_REPEATS_REGION"/>
    <property type="match status" value="1"/>
</dbReference>
<proteinExistence type="inferred from homology"/>
<comment type="subcellular location">
    <subcellularLocation>
        <location evidence="6">Nucleus</location>
    </subcellularLocation>
</comment>
<dbReference type="SMART" id="SM00320">
    <property type="entry name" value="WD40"/>
    <property type="match status" value="6"/>
</dbReference>
<dbReference type="Pfam" id="PF00400">
    <property type="entry name" value="WD40"/>
    <property type="match status" value="2"/>
</dbReference>